<dbReference type="InterPro" id="IPR004195">
    <property type="entry name" value="Head_decoration_D"/>
</dbReference>
<sequence length="137" mass="14733">MTDIALRETARVVSDNKAWVYADIGKQASRRTVTLDITKFTKATHYPDGFIRSGVPLGKVTATGKYGPFDPAATDGREDFDGFLWNFADVVADQEISVNAIWDGPGTIRENKLPLAATPELKAAAAAVPAGFKFVTA</sequence>
<evidence type="ECO:0000313" key="2">
    <source>
        <dbReference type="Proteomes" id="UP000202170"/>
    </source>
</evidence>
<evidence type="ECO:0000313" key="1">
    <source>
        <dbReference type="EMBL" id="AOE43706.1"/>
    </source>
</evidence>
<dbReference type="GeneID" id="29080280"/>
<dbReference type="RefSeq" id="YP_009287485.1">
    <property type="nucleotide sequence ID" value="NC_031074.1"/>
</dbReference>
<accession>A0A1B3AY78</accession>
<dbReference type="Proteomes" id="UP000202170">
    <property type="component" value="Segment"/>
</dbReference>
<reference evidence="2" key="1">
    <citation type="submission" date="2016-07" db="EMBL/GenBank/DDBJ databases">
        <authorList>
            <person name="Florea S."/>
            <person name="Webb J.S."/>
            <person name="Jaromczyk J."/>
            <person name="Schardl C.L."/>
        </authorList>
    </citation>
    <scope>NUCLEOTIDE SEQUENCE [LARGE SCALE GENOMIC DNA]</scope>
</reference>
<keyword evidence="2" id="KW-1185">Reference proteome</keyword>
<protein>
    <submittedName>
        <fullName evidence="1">Capsid decoration protein</fullName>
    </submittedName>
</protein>
<dbReference type="EMBL" id="KX557272">
    <property type="protein sequence ID" value="AOE43706.1"/>
    <property type="molecule type" value="Genomic_DNA"/>
</dbReference>
<name>A0A1B3AY78_9CAUD</name>
<dbReference type="Pfam" id="PF02924">
    <property type="entry name" value="HDPD"/>
    <property type="match status" value="1"/>
</dbReference>
<gene>
    <name evidence="1" type="primary">16</name>
    <name evidence="1" type="ORF">SEA_BANTAM_16</name>
</gene>
<proteinExistence type="predicted"/>
<dbReference type="KEGG" id="vg:29080280"/>
<organism evidence="1 2">
    <name type="scientific">Gordonia phage Bantam</name>
    <dbReference type="NCBI Taxonomy" id="1887641"/>
    <lineage>
        <taxon>Viruses</taxon>
        <taxon>Duplodnaviria</taxon>
        <taxon>Heunggongvirae</taxon>
        <taxon>Uroviricota</taxon>
        <taxon>Caudoviricetes</taxon>
        <taxon>Bantamvirus</taxon>
        <taxon>Bantamvirus bantam</taxon>
    </lineage>
</organism>
<dbReference type="OrthoDB" id="18204at10239"/>